<gene>
    <name evidence="7" type="ORF">OCV65_06575</name>
</gene>
<dbReference type="SUPFAM" id="SSF56300">
    <property type="entry name" value="Metallo-dependent phosphatases"/>
    <property type="match status" value="1"/>
</dbReference>
<dbReference type="Pfam" id="PF07554">
    <property type="entry name" value="FIVAR"/>
    <property type="match status" value="1"/>
</dbReference>
<comment type="caution">
    <text evidence="7">The sequence shown here is derived from an EMBL/GenBank/DDBJ whole genome shotgun (WGS) entry which is preliminary data.</text>
</comment>
<dbReference type="PANTHER" id="PTHR45867">
    <property type="entry name" value="PURPLE ACID PHOSPHATASE"/>
    <property type="match status" value="1"/>
</dbReference>
<evidence type="ECO:0000259" key="6">
    <source>
        <dbReference type="Pfam" id="PF16656"/>
    </source>
</evidence>
<dbReference type="Pfam" id="PF00149">
    <property type="entry name" value="Metallophos"/>
    <property type="match status" value="1"/>
</dbReference>
<organism evidence="7 8">
    <name type="scientific">Dorea ammoniilytica</name>
    <dbReference type="NCBI Taxonomy" id="2981788"/>
    <lineage>
        <taxon>Bacteria</taxon>
        <taxon>Bacillati</taxon>
        <taxon>Bacillota</taxon>
        <taxon>Clostridia</taxon>
        <taxon>Lachnospirales</taxon>
        <taxon>Lachnospiraceae</taxon>
        <taxon>Dorea</taxon>
    </lineage>
</organism>
<dbReference type="Gene3D" id="1.20.1270.70">
    <property type="entry name" value="Designed single chain three-helix bundle"/>
    <property type="match status" value="1"/>
</dbReference>
<dbReference type="InterPro" id="IPR004843">
    <property type="entry name" value="Calcineurin-like_PHP"/>
</dbReference>
<evidence type="ECO:0000259" key="5">
    <source>
        <dbReference type="Pfam" id="PF00149"/>
    </source>
</evidence>
<name>A0ABT2S652_9FIRM</name>
<dbReference type="InterPro" id="IPR008963">
    <property type="entry name" value="Purple_acid_Pase-like_N"/>
</dbReference>
<keyword evidence="3" id="KW-0812">Transmembrane</keyword>
<keyword evidence="3" id="KW-0472">Membrane</keyword>
<evidence type="ECO:0000256" key="3">
    <source>
        <dbReference type="SAM" id="Phobius"/>
    </source>
</evidence>
<protein>
    <submittedName>
        <fullName evidence="7">Metallophosphoesterase</fullName>
    </submittedName>
</protein>
<dbReference type="InterPro" id="IPR015914">
    <property type="entry name" value="PAPs_N"/>
</dbReference>
<dbReference type="InterPro" id="IPR029052">
    <property type="entry name" value="Metallo-depent_PP-like"/>
</dbReference>
<evidence type="ECO:0000313" key="8">
    <source>
        <dbReference type="Proteomes" id="UP001207605"/>
    </source>
</evidence>
<keyword evidence="8" id="KW-1185">Reference proteome</keyword>
<dbReference type="RefSeq" id="WP_262581392.1">
    <property type="nucleotide sequence ID" value="NZ_JAOQJV010000006.1"/>
</dbReference>
<feature type="domain" description="Calcineurin-like phosphoesterase" evidence="5">
    <location>
        <begin position="345"/>
        <end position="534"/>
    </location>
</feature>
<accession>A0ABT2S652</accession>
<feature type="chain" id="PRO_5045566864" evidence="4">
    <location>
        <begin position="26"/>
        <end position="783"/>
    </location>
</feature>
<sequence length="783" mass="84791">MKNRTTRIGMTALAILLAAGATVNAVPSFAGLAVVHAEEQNSQTSTVINEGTLWKYLDNNTDPAEGQASLTAWTEKGFDDTIWKTASGKFGAKRGALTSFDGFTPTILLQQYIDGTATDIPTYFFRTTFNVSNLEQLTSITGTLFHDDAVAVYINGHPVKSVDMPTNTQSSNMFYAGVSAGAPKQADLNLSKAEIQNYLTDGDNVLSVELHNDREASSDIYFEFQNLTLNYNETDGNEPAVTPVNQKSVILTVGGDTTSQGITWYADTPDAGEVQYAPKNGDTFPDNYQTVPATAFISNDAGFYSNQAVLSNLQSGSEYVYRVVNGTTVSKTYSFKTSANDGSYSFAFVGDPQIGASGNASSDANNWNETVSLITSTLRPDFLLSAGDQVNTASNESQYVGYLNDAFASLPSATTIGNHDSSSAAYNEHFNLPNESRNKGITKAGSDYWFVYENTLFIDINSNNRSAAEHKAFIEEAIAANPNVKWKTVVFHHSIYSTASHVNDGDIINRRNELPQIFDDLDIDVVLMGHDHVYTRTYMMNGSTPDTSRGVQSSVTNSTGILYLTANSASGSKYYDIKAPNAEYSAKMDQSYRRTVTDIDVTDTSYTMTTYYADDMSVLDTFTINKTDSSALKNLVNETESKKLNSNDYTEESWNTFQTALTNAKSVLENENASQSELDDAYNALKSAMDGLKAPEKKDPEQNPETPVKPGNGSGSDNDSNTKKPAFTPVSDTKPSATDTKPASDSGKKTVRTGDTANAASAGLVMLAAGSVIVVYIRKRKGI</sequence>
<feature type="transmembrane region" description="Helical" evidence="3">
    <location>
        <begin position="759"/>
        <end position="777"/>
    </location>
</feature>
<evidence type="ECO:0000256" key="2">
    <source>
        <dbReference type="SAM" id="MobiDB-lite"/>
    </source>
</evidence>
<dbReference type="SUPFAM" id="SSF49363">
    <property type="entry name" value="Purple acid phosphatase, N-terminal domain"/>
    <property type="match status" value="1"/>
</dbReference>
<evidence type="ECO:0000256" key="4">
    <source>
        <dbReference type="SAM" id="SignalP"/>
    </source>
</evidence>
<feature type="region of interest" description="Disordered" evidence="2">
    <location>
        <begin position="694"/>
        <end position="754"/>
    </location>
</feature>
<feature type="compositionally biased region" description="Polar residues" evidence="2">
    <location>
        <begin position="730"/>
        <end position="743"/>
    </location>
</feature>
<feature type="domain" description="Purple acid phosphatase N-terminal" evidence="6">
    <location>
        <begin position="248"/>
        <end position="337"/>
    </location>
</feature>
<keyword evidence="1 4" id="KW-0732">Signal</keyword>
<proteinExistence type="predicted"/>
<dbReference type="PANTHER" id="PTHR45867:SF3">
    <property type="entry name" value="ACID PHOSPHATASE TYPE 7"/>
    <property type="match status" value="1"/>
</dbReference>
<dbReference type="Proteomes" id="UP001207605">
    <property type="component" value="Unassembled WGS sequence"/>
</dbReference>
<keyword evidence="3" id="KW-1133">Transmembrane helix</keyword>
<dbReference type="Gene3D" id="3.60.21.10">
    <property type="match status" value="1"/>
</dbReference>
<evidence type="ECO:0000256" key="1">
    <source>
        <dbReference type="ARBA" id="ARBA00022729"/>
    </source>
</evidence>
<evidence type="ECO:0000313" key="7">
    <source>
        <dbReference type="EMBL" id="MCU6699892.1"/>
    </source>
</evidence>
<dbReference type="EMBL" id="JAOQJV010000006">
    <property type="protein sequence ID" value="MCU6699892.1"/>
    <property type="molecule type" value="Genomic_DNA"/>
</dbReference>
<feature type="signal peptide" evidence="4">
    <location>
        <begin position="1"/>
        <end position="25"/>
    </location>
</feature>
<dbReference type="Pfam" id="PF16656">
    <property type="entry name" value="Pur_ac_phosph_N"/>
    <property type="match status" value="1"/>
</dbReference>
<reference evidence="7 8" key="1">
    <citation type="journal article" date="2021" name="ISME Commun">
        <title>Automated analysis of genomic sequences facilitates high-throughput and comprehensive description of bacteria.</title>
        <authorList>
            <person name="Hitch T.C.A."/>
        </authorList>
    </citation>
    <scope>NUCLEOTIDE SEQUENCE [LARGE SCALE GENOMIC DNA]</scope>
    <source>
        <strain evidence="7 8">Sanger_02</strain>
    </source>
</reference>
<dbReference type="Gene3D" id="2.60.120.260">
    <property type="entry name" value="Galactose-binding domain-like"/>
    <property type="match status" value="1"/>
</dbReference>